<name>A0A9E7GB34_9LILI</name>
<feature type="chain" id="PRO_5038694733" evidence="1">
    <location>
        <begin position="27"/>
        <end position="130"/>
    </location>
</feature>
<proteinExistence type="predicted"/>
<sequence length="130" mass="13207">MASNSGLLAIANLMATAFLSFEACHAARHLVEATAPATALGIPTLATPTLRTLPPMPAVPTIPAVAVAVAPMPTVPQVALPPMASIPTTVPKVSLPPISSVPAIPSIPFLPHPVTCSCPMMAMQSSCTEH</sequence>
<evidence type="ECO:0000313" key="3">
    <source>
        <dbReference type="Proteomes" id="UP001055439"/>
    </source>
</evidence>
<dbReference type="Proteomes" id="UP001055439">
    <property type="component" value="Chromosome 6"/>
</dbReference>
<evidence type="ECO:0000256" key="1">
    <source>
        <dbReference type="SAM" id="SignalP"/>
    </source>
</evidence>
<reference evidence="2" key="1">
    <citation type="submission" date="2022-05" db="EMBL/GenBank/DDBJ databases">
        <title>The Musa troglodytarum L. genome provides insights into the mechanism of non-climacteric behaviour and enrichment of carotenoids.</title>
        <authorList>
            <person name="Wang J."/>
        </authorList>
    </citation>
    <scope>NUCLEOTIDE SEQUENCE</scope>
    <source>
        <tissue evidence="2">Leaf</tissue>
    </source>
</reference>
<protein>
    <submittedName>
        <fullName evidence="2">Uncharacterized protein</fullName>
    </submittedName>
</protein>
<keyword evidence="1" id="KW-0732">Signal</keyword>
<feature type="signal peptide" evidence="1">
    <location>
        <begin position="1"/>
        <end position="26"/>
    </location>
</feature>
<dbReference type="AlphaFoldDB" id="A0A9E7GB34"/>
<gene>
    <name evidence="2" type="ORF">MUK42_22283</name>
</gene>
<evidence type="ECO:0000313" key="2">
    <source>
        <dbReference type="EMBL" id="URE09072.1"/>
    </source>
</evidence>
<keyword evidence="3" id="KW-1185">Reference proteome</keyword>
<accession>A0A9E7GB34</accession>
<dbReference type="EMBL" id="CP097508">
    <property type="protein sequence ID" value="URE09072.1"/>
    <property type="molecule type" value="Genomic_DNA"/>
</dbReference>
<organism evidence="2 3">
    <name type="scientific">Musa troglodytarum</name>
    <name type="common">fe'i banana</name>
    <dbReference type="NCBI Taxonomy" id="320322"/>
    <lineage>
        <taxon>Eukaryota</taxon>
        <taxon>Viridiplantae</taxon>
        <taxon>Streptophyta</taxon>
        <taxon>Embryophyta</taxon>
        <taxon>Tracheophyta</taxon>
        <taxon>Spermatophyta</taxon>
        <taxon>Magnoliopsida</taxon>
        <taxon>Liliopsida</taxon>
        <taxon>Zingiberales</taxon>
        <taxon>Musaceae</taxon>
        <taxon>Musa</taxon>
    </lineage>
</organism>